<accession>A0A1Q9HC45</accession>
<dbReference type="OrthoDB" id="5406098at2"/>
<evidence type="ECO:0000313" key="2">
    <source>
        <dbReference type="Proteomes" id="UP000186313"/>
    </source>
</evidence>
<gene>
    <name evidence="1" type="ORF">BIY22_10305</name>
</gene>
<dbReference type="Proteomes" id="UP000186313">
    <property type="component" value="Unassembled WGS sequence"/>
</dbReference>
<sequence length="374" mass="40624">MSAINNALSELSKSQTVTKAQIEKAQVQVVKKTNALPWVIGGFSLSLAVGGWAISQQSMPPSQITSEVTQQPVRAAASSISSPTVKPSQSSEVIYSAPRNVQAVAKQNIAKEPSSVPQVSTVERPLAQVEETDLTTQSSVHLAQVAHSRDENVQDNQATQADAAVSSGEVVVEQVELTPTQLAAKAQSRAKKALDANDLASAISHFNDALRYTPRDSEVRQTLAALFYGKGEVRKSVDLLQQGIALAHDDQSLRIAMAKLLIKEQQTSAALTPLVYLPSHPNSEYLSLRAALAQKSGQDDVALESYQLLVQLEPQNGRWWLGLSIQQERAFELDNAQKSYQQALNKVGLSSQSQQFIRDRLALLGRLQEQPNEN</sequence>
<dbReference type="Gene3D" id="1.25.40.10">
    <property type="entry name" value="Tetratricopeptide repeat domain"/>
    <property type="match status" value="2"/>
</dbReference>
<reference evidence="1 2" key="1">
    <citation type="submission" date="2016-09" db="EMBL/GenBank/DDBJ databases">
        <title>Genomic Taxonomy of the Vibrionaceae.</title>
        <authorList>
            <person name="Gonzalez-Castillo A."/>
            <person name="Gomez-Gil B."/>
            <person name="Enciso-Ibarra K."/>
        </authorList>
    </citation>
    <scope>NUCLEOTIDE SEQUENCE [LARGE SCALE GENOMIC DNA]</scope>
    <source>
        <strain evidence="1 2">CAIM 703</strain>
    </source>
</reference>
<dbReference type="SUPFAM" id="SSF48452">
    <property type="entry name" value="TPR-like"/>
    <property type="match status" value="1"/>
</dbReference>
<dbReference type="EMBL" id="MJMJ01000034">
    <property type="protein sequence ID" value="OLQ86960.1"/>
    <property type="molecule type" value="Genomic_DNA"/>
</dbReference>
<organism evidence="1 2">
    <name type="scientific">Vibrio panuliri</name>
    <dbReference type="NCBI Taxonomy" id="1381081"/>
    <lineage>
        <taxon>Bacteria</taxon>
        <taxon>Pseudomonadati</taxon>
        <taxon>Pseudomonadota</taxon>
        <taxon>Gammaproteobacteria</taxon>
        <taxon>Vibrionales</taxon>
        <taxon>Vibrionaceae</taxon>
        <taxon>Vibrio</taxon>
    </lineage>
</organism>
<evidence type="ECO:0000313" key="1">
    <source>
        <dbReference type="EMBL" id="OLQ86960.1"/>
    </source>
</evidence>
<name>A0A1Q9HC45_9VIBR</name>
<dbReference type="InterPro" id="IPR019734">
    <property type="entry name" value="TPR_rpt"/>
</dbReference>
<dbReference type="STRING" id="1381081.BIY22_10305"/>
<dbReference type="AlphaFoldDB" id="A0A1Q9HC45"/>
<dbReference type="InterPro" id="IPR011990">
    <property type="entry name" value="TPR-like_helical_dom_sf"/>
</dbReference>
<comment type="caution">
    <text evidence="1">The sequence shown here is derived from an EMBL/GenBank/DDBJ whole genome shotgun (WGS) entry which is preliminary data.</text>
</comment>
<proteinExistence type="predicted"/>
<dbReference type="SMART" id="SM00028">
    <property type="entry name" value="TPR"/>
    <property type="match status" value="3"/>
</dbReference>
<dbReference type="RefSeq" id="WP_075709774.1">
    <property type="nucleotide sequence ID" value="NZ_MJMJ01000034.1"/>
</dbReference>
<dbReference type="Pfam" id="PF14559">
    <property type="entry name" value="TPR_19"/>
    <property type="match status" value="1"/>
</dbReference>
<protein>
    <submittedName>
        <fullName evidence="1">MSHA biogenesis protein MshN</fullName>
    </submittedName>
</protein>